<dbReference type="Pfam" id="PF09234">
    <property type="entry name" value="DUF1963"/>
    <property type="match status" value="1"/>
</dbReference>
<proteinExistence type="predicted"/>
<keyword evidence="2" id="KW-1185">Reference proteome</keyword>
<organism evidence="1 2">
    <name type="scientific">Emticicia aquatica</name>
    <dbReference type="NCBI Taxonomy" id="1681835"/>
    <lineage>
        <taxon>Bacteria</taxon>
        <taxon>Pseudomonadati</taxon>
        <taxon>Bacteroidota</taxon>
        <taxon>Cytophagia</taxon>
        <taxon>Cytophagales</taxon>
        <taxon>Leadbetterellaceae</taxon>
        <taxon>Emticicia</taxon>
    </lineage>
</organism>
<name>A0ABM9AUL4_9BACT</name>
<dbReference type="Proteomes" id="UP000837932">
    <property type="component" value="Unassembled WGS sequence"/>
</dbReference>
<dbReference type="InterPro" id="IPR035948">
    <property type="entry name" value="YwqG-like_sf"/>
</dbReference>
<dbReference type="RefSeq" id="WP_238808053.1">
    <property type="nucleotide sequence ID" value="NZ_CAKLPY010000003.1"/>
</dbReference>
<dbReference type="EMBL" id="CAKLPY010000003">
    <property type="protein sequence ID" value="CAH0997374.1"/>
    <property type="molecule type" value="Genomic_DNA"/>
</dbReference>
<sequence length="284" mass="32803">MNQKELEKLLKKNKLEHLLEKLGPELRHSIRLETEEYNEKELKLGQSKIGGKPDLPESISWQKDSDGNLLAFIAQINLAEVTDLDAEKILPKTGILYFFYDALQEACGYEMSEKEANKFSVLYFDGDLNTLKRTNYPKDLGKEARFSVNKITAKQEINIPYSDFLFEVFDEDEAEKLDELISDVDDGSIHKMLGYSNNLQNPMEIECELITNGVDINDPEAFETPKAKELAKNTVDWRLLLQVDSTDGEVQMDWAGGGRIYFWIKKEDLLNKNFDKFWFSLQCY</sequence>
<dbReference type="Gene3D" id="2.30.320.10">
    <property type="entry name" value="YwqG-like"/>
    <property type="match status" value="1"/>
</dbReference>
<comment type="caution">
    <text evidence="1">The sequence shown here is derived from an EMBL/GenBank/DDBJ whole genome shotgun (WGS) entry which is preliminary data.</text>
</comment>
<dbReference type="SUPFAM" id="SSF103032">
    <property type="entry name" value="Hypothetical protein YwqG"/>
    <property type="match status" value="1"/>
</dbReference>
<evidence type="ECO:0008006" key="3">
    <source>
        <dbReference type="Google" id="ProtNLM"/>
    </source>
</evidence>
<reference evidence="1" key="1">
    <citation type="submission" date="2021-12" db="EMBL/GenBank/DDBJ databases">
        <authorList>
            <person name="Rodrigo-Torres L."/>
            <person name="Arahal R. D."/>
            <person name="Lucena T."/>
        </authorList>
    </citation>
    <scope>NUCLEOTIDE SEQUENCE</scope>
    <source>
        <strain evidence="1">CECT 8858</strain>
    </source>
</reference>
<protein>
    <recommendedName>
        <fullName evidence="3">DUF1963 domain-containing protein</fullName>
    </recommendedName>
</protein>
<evidence type="ECO:0000313" key="2">
    <source>
        <dbReference type="Proteomes" id="UP000837932"/>
    </source>
</evidence>
<dbReference type="InterPro" id="IPR015315">
    <property type="entry name" value="DUF1963"/>
</dbReference>
<dbReference type="PANTHER" id="PTHR36436:SF6">
    <property type="entry name" value="SLL5081 PROTEIN"/>
    <property type="match status" value="1"/>
</dbReference>
<dbReference type="PANTHER" id="PTHR36436">
    <property type="entry name" value="SLL5081 PROTEIN"/>
    <property type="match status" value="1"/>
</dbReference>
<evidence type="ECO:0000313" key="1">
    <source>
        <dbReference type="EMBL" id="CAH0997374.1"/>
    </source>
</evidence>
<accession>A0ABM9AUL4</accession>
<gene>
    <name evidence="1" type="primary">ywqG</name>
    <name evidence="1" type="ORF">EMA8858_03506</name>
</gene>